<dbReference type="Proteomes" id="UP000887565">
    <property type="component" value="Unplaced"/>
</dbReference>
<evidence type="ECO:0000313" key="1">
    <source>
        <dbReference type="Proteomes" id="UP000887565"/>
    </source>
</evidence>
<protein>
    <submittedName>
        <fullName evidence="2">Uncharacterized protein</fullName>
    </submittedName>
</protein>
<proteinExistence type="predicted"/>
<accession>A0A915K6F2</accession>
<dbReference type="OMA" id="YETWETK"/>
<dbReference type="InterPro" id="IPR028082">
    <property type="entry name" value="Peripla_BP_I"/>
</dbReference>
<sequence length="122" mass="13202">MYLYGIALNKTITIGANHTDGSAIFDATKNTSFTGAFGHVMINSKADRSTRFVAQRILQSGNLETFLFLSRPFADDDIRVTNVTGTTDWGTPGNVPINDTPACGFSNELCVLKASDYLLCEA</sequence>
<keyword evidence="1" id="KW-1185">Reference proteome</keyword>
<dbReference type="AlphaFoldDB" id="A0A915K6F2"/>
<dbReference type="SUPFAM" id="SSF53822">
    <property type="entry name" value="Periplasmic binding protein-like I"/>
    <property type="match status" value="1"/>
</dbReference>
<reference evidence="2" key="1">
    <citation type="submission" date="2022-11" db="UniProtKB">
        <authorList>
            <consortium name="WormBaseParasite"/>
        </authorList>
    </citation>
    <scope>IDENTIFICATION</scope>
</reference>
<name>A0A915K6F2_ROMCU</name>
<organism evidence="1 2">
    <name type="scientific">Romanomermis culicivorax</name>
    <name type="common">Nematode worm</name>
    <dbReference type="NCBI Taxonomy" id="13658"/>
    <lineage>
        <taxon>Eukaryota</taxon>
        <taxon>Metazoa</taxon>
        <taxon>Ecdysozoa</taxon>
        <taxon>Nematoda</taxon>
        <taxon>Enoplea</taxon>
        <taxon>Dorylaimia</taxon>
        <taxon>Mermithida</taxon>
        <taxon>Mermithoidea</taxon>
        <taxon>Mermithidae</taxon>
        <taxon>Romanomermis</taxon>
    </lineage>
</organism>
<dbReference type="Gene3D" id="3.40.50.2300">
    <property type="match status" value="1"/>
</dbReference>
<dbReference type="WBParaSite" id="nRc.2.0.1.t34300-RA">
    <property type="protein sequence ID" value="nRc.2.0.1.t34300-RA"/>
    <property type="gene ID" value="nRc.2.0.1.g34300"/>
</dbReference>
<evidence type="ECO:0000313" key="2">
    <source>
        <dbReference type="WBParaSite" id="nRc.2.0.1.t34300-RA"/>
    </source>
</evidence>